<keyword evidence="4 10" id="KW-0808">Transferase</keyword>
<keyword evidence="5 10" id="KW-0819">tRNA processing</keyword>
<feature type="site" description="Interaction with substrate tRNA" evidence="10">
    <location>
        <position position="134"/>
    </location>
</feature>
<dbReference type="HAMAP" id="MF_00185">
    <property type="entry name" value="IPP_trans"/>
    <property type="match status" value="1"/>
</dbReference>
<sequence length="312" mass="35549">MKILCPRHESADSKIIAVVGPTASGKTDLAVELARRFNGEVISADSRQIYTGLDIGTGKATKREMRGVPHHLLDVANPKRTMSVVQYERLATRAIRDILKRGKVPILCGGTGLYIDTVLTNASFPSVPPNATLRRTLSKLSTEELFKKLSALDTERAENIDAKNPHRLIRAIEIATVLGSVPERVPAKQRYDTLTIGLTLPHNELSERIHMRLLSRMRRGMVAEITRLHNEGLSWKRMEALGLEYRFLAQFQQGKISKEIMLRDLEIAIRHYAKRQMVWFKRNKDIHWFKPADLNDRKKIITLVESFLEKKN</sequence>
<feature type="binding site" evidence="10">
    <location>
        <begin position="22"/>
        <end position="27"/>
    </location>
    <ligand>
        <name>substrate</name>
    </ligand>
</feature>
<gene>
    <name evidence="10" type="primary">miaA</name>
    <name evidence="14" type="ORF">A2937_03735</name>
</gene>
<keyword evidence="8 10" id="KW-0460">Magnesium</keyword>
<evidence type="ECO:0000313" key="15">
    <source>
        <dbReference type="Proteomes" id="UP000177987"/>
    </source>
</evidence>
<dbReference type="InterPro" id="IPR018022">
    <property type="entry name" value="IPT"/>
</dbReference>
<reference evidence="14 15" key="1">
    <citation type="journal article" date="2016" name="Nat. Commun.">
        <title>Thousands of microbial genomes shed light on interconnected biogeochemical processes in an aquifer system.</title>
        <authorList>
            <person name="Anantharaman K."/>
            <person name="Brown C.T."/>
            <person name="Hug L.A."/>
            <person name="Sharon I."/>
            <person name="Castelle C.J."/>
            <person name="Probst A.J."/>
            <person name="Thomas B.C."/>
            <person name="Singh A."/>
            <person name="Wilkins M.J."/>
            <person name="Karaoz U."/>
            <person name="Brodie E.L."/>
            <person name="Williams K.H."/>
            <person name="Hubbard S.S."/>
            <person name="Banfield J.F."/>
        </authorList>
    </citation>
    <scope>NUCLEOTIDE SEQUENCE [LARGE SCALE GENOMIC DNA]</scope>
</reference>
<keyword evidence="7 10" id="KW-0067">ATP-binding</keyword>
<comment type="similarity">
    <text evidence="3 10 13">Belongs to the IPP transferase family.</text>
</comment>
<evidence type="ECO:0000256" key="6">
    <source>
        <dbReference type="ARBA" id="ARBA00022741"/>
    </source>
</evidence>
<dbReference type="GO" id="GO:0052381">
    <property type="term" value="F:tRNA dimethylallyltransferase activity"/>
    <property type="evidence" value="ECO:0007669"/>
    <property type="project" value="UniProtKB-UniRule"/>
</dbReference>
<dbReference type="EMBL" id="MHUW01000017">
    <property type="protein sequence ID" value="OHA83434.1"/>
    <property type="molecule type" value="Genomic_DNA"/>
</dbReference>
<comment type="function">
    <text evidence="2 10 12">Catalyzes the transfer of a dimethylallyl group onto the adenine at position 37 in tRNAs that read codons beginning with uridine, leading to the formation of N6-(dimethylallyl)adenosine (i(6)A).</text>
</comment>
<evidence type="ECO:0000256" key="2">
    <source>
        <dbReference type="ARBA" id="ARBA00003213"/>
    </source>
</evidence>
<dbReference type="GO" id="GO:0005524">
    <property type="term" value="F:ATP binding"/>
    <property type="evidence" value="ECO:0007669"/>
    <property type="project" value="UniProtKB-UniRule"/>
</dbReference>
<evidence type="ECO:0000256" key="12">
    <source>
        <dbReference type="RuleBase" id="RU003784"/>
    </source>
</evidence>
<evidence type="ECO:0000256" key="13">
    <source>
        <dbReference type="RuleBase" id="RU003785"/>
    </source>
</evidence>
<comment type="catalytic activity">
    <reaction evidence="9 10 11">
        <text>adenosine(37) in tRNA + dimethylallyl diphosphate = N(6)-dimethylallyladenosine(37) in tRNA + diphosphate</text>
        <dbReference type="Rhea" id="RHEA:26482"/>
        <dbReference type="Rhea" id="RHEA-COMP:10162"/>
        <dbReference type="Rhea" id="RHEA-COMP:10375"/>
        <dbReference type="ChEBI" id="CHEBI:33019"/>
        <dbReference type="ChEBI" id="CHEBI:57623"/>
        <dbReference type="ChEBI" id="CHEBI:74411"/>
        <dbReference type="ChEBI" id="CHEBI:74415"/>
        <dbReference type="EC" id="2.5.1.75"/>
    </reaction>
</comment>
<evidence type="ECO:0000256" key="7">
    <source>
        <dbReference type="ARBA" id="ARBA00022840"/>
    </source>
</evidence>
<dbReference type="InterPro" id="IPR027417">
    <property type="entry name" value="P-loop_NTPase"/>
</dbReference>
<evidence type="ECO:0000313" key="14">
    <source>
        <dbReference type="EMBL" id="OHA83434.1"/>
    </source>
</evidence>
<evidence type="ECO:0000256" key="1">
    <source>
        <dbReference type="ARBA" id="ARBA00001946"/>
    </source>
</evidence>
<dbReference type="EC" id="2.5.1.75" evidence="10"/>
<comment type="subunit">
    <text evidence="10">Monomer.</text>
</comment>
<evidence type="ECO:0000256" key="11">
    <source>
        <dbReference type="RuleBase" id="RU003783"/>
    </source>
</evidence>
<dbReference type="Pfam" id="PF01715">
    <property type="entry name" value="IPPT"/>
    <property type="match status" value="1"/>
</dbReference>
<dbReference type="Gene3D" id="1.10.20.140">
    <property type="match status" value="1"/>
</dbReference>
<feature type="binding site" evidence="10">
    <location>
        <begin position="20"/>
        <end position="27"/>
    </location>
    <ligand>
        <name>ATP</name>
        <dbReference type="ChEBI" id="CHEBI:30616"/>
    </ligand>
</feature>
<comment type="cofactor">
    <cofactor evidence="1 10">
        <name>Mg(2+)</name>
        <dbReference type="ChEBI" id="CHEBI:18420"/>
    </cofactor>
</comment>
<evidence type="ECO:0000256" key="9">
    <source>
        <dbReference type="ARBA" id="ARBA00049563"/>
    </source>
</evidence>
<dbReference type="InterPro" id="IPR039657">
    <property type="entry name" value="Dimethylallyltransferase"/>
</dbReference>
<name>A0A1G2SEM1_9BACT</name>
<dbReference type="GO" id="GO:0006400">
    <property type="term" value="P:tRNA modification"/>
    <property type="evidence" value="ECO:0007669"/>
    <property type="project" value="TreeGrafter"/>
</dbReference>
<evidence type="ECO:0000256" key="8">
    <source>
        <dbReference type="ARBA" id="ARBA00022842"/>
    </source>
</evidence>
<dbReference type="PANTHER" id="PTHR11088:SF60">
    <property type="entry name" value="TRNA DIMETHYLALLYLTRANSFERASE"/>
    <property type="match status" value="1"/>
</dbReference>
<accession>A0A1G2SEM1</accession>
<dbReference type="Gene3D" id="3.40.50.300">
    <property type="entry name" value="P-loop containing nucleotide triphosphate hydrolases"/>
    <property type="match status" value="1"/>
</dbReference>
<organism evidence="14 15">
    <name type="scientific">Candidatus Yonathbacteria bacterium RIFCSPLOWO2_01_FULL_47_33b</name>
    <dbReference type="NCBI Taxonomy" id="1802727"/>
    <lineage>
        <taxon>Bacteria</taxon>
        <taxon>Candidatus Yonathiibacteriota</taxon>
    </lineage>
</organism>
<dbReference type="Proteomes" id="UP000177987">
    <property type="component" value="Unassembled WGS sequence"/>
</dbReference>
<feature type="region of interest" description="Interaction with substrate tRNA" evidence="10">
    <location>
        <begin position="45"/>
        <end position="48"/>
    </location>
</feature>
<feature type="site" description="Interaction with substrate tRNA" evidence="10">
    <location>
        <position position="111"/>
    </location>
</feature>
<comment type="caution">
    <text evidence="14">The sequence shown here is derived from an EMBL/GenBank/DDBJ whole genome shotgun (WGS) entry which is preliminary data.</text>
</comment>
<dbReference type="NCBIfam" id="TIGR00174">
    <property type="entry name" value="miaA"/>
    <property type="match status" value="1"/>
</dbReference>
<evidence type="ECO:0000256" key="10">
    <source>
        <dbReference type="HAMAP-Rule" id="MF_00185"/>
    </source>
</evidence>
<dbReference type="STRING" id="1802727.A2937_03735"/>
<evidence type="ECO:0000256" key="3">
    <source>
        <dbReference type="ARBA" id="ARBA00005842"/>
    </source>
</evidence>
<proteinExistence type="inferred from homology"/>
<dbReference type="SUPFAM" id="SSF52540">
    <property type="entry name" value="P-loop containing nucleoside triphosphate hydrolases"/>
    <property type="match status" value="1"/>
</dbReference>
<comment type="caution">
    <text evidence="10">Lacks conserved residue(s) required for the propagation of feature annotation.</text>
</comment>
<evidence type="ECO:0000256" key="5">
    <source>
        <dbReference type="ARBA" id="ARBA00022694"/>
    </source>
</evidence>
<keyword evidence="6 10" id="KW-0547">Nucleotide-binding</keyword>
<dbReference type="PANTHER" id="PTHR11088">
    <property type="entry name" value="TRNA DIMETHYLALLYLTRANSFERASE"/>
    <property type="match status" value="1"/>
</dbReference>
<dbReference type="AlphaFoldDB" id="A0A1G2SEM1"/>
<protein>
    <recommendedName>
        <fullName evidence="10">tRNA dimethylallyltransferase</fullName>
        <ecNumber evidence="10">2.5.1.75</ecNumber>
    </recommendedName>
    <alternativeName>
        <fullName evidence="10">Dimethylallyl diphosphate:tRNA dimethylallyltransferase</fullName>
        <shortName evidence="10">DMAPP:tRNA dimethylallyltransferase</shortName>
        <shortName evidence="10">DMATase</shortName>
    </alternativeName>
    <alternativeName>
        <fullName evidence="10">Isopentenyl-diphosphate:tRNA isopentenyltransferase</fullName>
        <shortName evidence="10">IPP transferase</shortName>
        <shortName evidence="10">IPPT</shortName>
        <shortName evidence="10">IPTase</shortName>
    </alternativeName>
</protein>
<evidence type="ECO:0000256" key="4">
    <source>
        <dbReference type="ARBA" id="ARBA00022679"/>
    </source>
</evidence>